<evidence type="ECO:0000313" key="6">
    <source>
        <dbReference type="Proteomes" id="UP000570003"/>
    </source>
</evidence>
<keyword evidence="2" id="KW-0238">DNA-binding</keyword>
<dbReference type="PANTHER" id="PTHR46796">
    <property type="entry name" value="HTH-TYPE TRANSCRIPTIONAL ACTIVATOR RHAS-RELATED"/>
    <property type="match status" value="1"/>
</dbReference>
<evidence type="ECO:0000259" key="4">
    <source>
        <dbReference type="PROSITE" id="PS01124"/>
    </source>
</evidence>
<dbReference type="SUPFAM" id="SSF46689">
    <property type="entry name" value="Homeodomain-like"/>
    <property type="match status" value="1"/>
</dbReference>
<protein>
    <submittedName>
        <fullName evidence="5">AraC family transcriptional regulator</fullName>
    </submittedName>
</protein>
<keyword evidence="1" id="KW-0805">Transcription regulation</keyword>
<dbReference type="InterPro" id="IPR009057">
    <property type="entry name" value="Homeodomain-like_sf"/>
</dbReference>
<feature type="domain" description="HTH araC/xylS-type" evidence="4">
    <location>
        <begin position="218"/>
        <end position="319"/>
    </location>
</feature>
<dbReference type="Gene3D" id="1.10.10.60">
    <property type="entry name" value="Homeodomain-like"/>
    <property type="match status" value="1"/>
</dbReference>
<comment type="caution">
    <text evidence="5">The sequence shown here is derived from an EMBL/GenBank/DDBJ whole genome shotgun (WGS) entry which is preliminary data.</text>
</comment>
<accession>A0AA44DGF2</accession>
<dbReference type="PANTHER" id="PTHR46796:SF6">
    <property type="entry name" value="ARAC SUBFAMILY"/>
    <property type="match status" value="1"/>
</dbReference>
<dbReference type="PROSITE" id="PS01124">
    <property type="entry name" value="HTH_ARAC_FAMILY_2"/>
    <property type="match status" value="1"/>
</dbReference>
<dbReference type="InterPro" id="IPR035418">
    <property type="entry name" value="AraC-bd_2"/>
</dbReference>
<evidence type="ECO:0000313" key="5">
    <source>
        <dbReference type="EMBL" id="NKY16322.1"/>
    </source>
</evidence>
<dbReference type="SMART" id="SM00342">
    <property type="entry name" value="HTH_ARAC"/>
    <property type="match status" value="1"/>
</dbReference>
<dbReference type="GO" id="GO:0043565">
    <property type="term" value="F:sequence-specific DNA binding"/>
    <property type="evidence" value="ECO:0007669"/>
    <property type="project" value="InterPro"/>
</dbReference>
<dbReference type="GO" id="GO:0003700">
    <property type="term" value="F:DNA-binding transcription factor activity"/>
    <property type="evidence" value="ECO:0007669"/>
    <property type="project" value="InterPro"/>
</dbReference>
<dbReference type="AlphaFoldDB" id="A0AA44DGF2"/>
<proteinExistence type="predicted"/>
<organism evidence="5 6">
    <name type="scientific">Streptomyces somaliensis (strain ATCC 33201 / DSM 40738 / JCM 12659 / KCTC 9044 / NCTC 11332 / NRRL B-12077 / IP 733)</name>
    <dbReference type="NCBI Taxonomy" id="1134445"/>
    <lineage>
        <taxon>Bacteria</taxon>
        <taxon>Bacillati</taxon>
        <taxon>Actinomycetota</taxon>
        <taxon>Actinomycetes</taxon>
        <taxon>Kitasatosporales</taxon>
        <taxon>Streptomycetaceae</taxon>
        <taxon>Streptomyces</taxon>
    </lineage>
</organism>
<evidence type="ECO:0000256" key="1">
    <source>
        <dbReference type="ARBA" id="ARBA00023015"/>
    </source>
</evidence>
<sequence length="322" mass="35048">MLDETVFHGADVPEGERLDRWREHLAGTYVPVEVASDHPPGFTAHQRVLAFGAVRVWTTEHPPMTLRRTPALIRRSDPGLLHVSLPLRGRMTVEGPGGGAVTDPYDLCVQDTSRPYVMRADGAGGGTVLGTGLLVERRLVVPPGRDRPAILPVPAREGVGALLATLLRQLVEDAGSYRDEDGPRLGAVLLDLLSALLAPARGGEAVAPGEARRRALVRRVRAYVQQRLQDPELTPRAVAAAHHVSVGYLHRIFRDEEETLAAWIRAQRLERARRDLADPALVATPVHVIGARWGFPRASDFTRAFRGAYGAPPSDCRPGARP</sequence>
<dbReference type="Pfam" id="PF14525">
    <property type="entry name" value="AraC_binding_2"/>
    <property type="match status" value="1"/>
</dbReference>
<dbReference type="RefSeq" id="WP_168440550.1">
    <property type="nucleotide sequence ID" value="NZ_JAAXOU010000331.1"/>
</dbReference>
<dbReference type="InterPro" id="IPR050204">
    <property type="entry name" value="AraC_XylS_family_regulators"/>
</dbReference>
<dbReference type="InterPro" id="IPR018060">
    <property type="entry name" value="HTH_AraC"/>
</dbReference>
<keyword evidence="6" id="KW-1185">Reference proteome</keyword>
<keyword evidence="3" id="KW-0804">Transcription</keyword>
<reference evidence="5 6" key="1">
    <citation type="submission" date="2020-04" db="EMBL/GenBank/DDBJ databases">
        <title>MicrobeNet Type strains.</title>
        <authorList>
            <person name="Nicholson A.C."/>
        </authorList>
    </citation>
    <scope>NUCLEOTIDE SEQUENCE [LARGE SCALE GENOMIC DNA]</scope>
    <source>
        <strain evidence="5 6">DSM 40738</strain>
    </source>
</reference>
<dbReference type="Proteomes" id="UP000570003">
    <property type="component" value="Unassembled WGS sequence"/>
</dbReference>
<dbReference type="EMBL" id="JAAXOU010000331">
    <property type="protein sequence ID" value="NKY16322.1"/>
    <property type="molecule type" value="Genomic_DNA"/>
</dbReference>
<dbReference type="Pfam" id="PF12833">
    <property type="entry name" value="HTH_18"/>
    <property type="match status" value="1"/>
</dbReference>
<name>A0AA44DGF2_STRE0</name>
<evidence type="ECO:0000256" key="2">
    <source>
        <dbReference type="ARBA" id="ARBA00023125"/>
    </source>
</evidence>
<gene>
    <name evidence="5" type="ORF">HGA06_19970</name>
</gene>
<evidence type="ECO:0000256" key="3">
    <source>
        <dbReference type="ARBA" id="ARBA00023163"/>
    </source>
</evidence>